<evidence type="ECO:0000313" key="28">
    <source>
        <dbReference type="EMBL" id="SUZ49752.1"/>
    </source>
</evidence>
<evidence type="ECO:0000256" key="13">
    <source>
        <dbReference type="ARBA" id="ARBA00023128"/>
    </source>
</evidence>
<sequence length="245" mass="26991">MTRRILRPYWVAPPACEATWQGSVRDMSTWDAVSRAAGAMRRLNRALSGRRLPDDTLEEVSVAVHDLADRFDTGTKRSKLDDMMTRPHLAAIYSGQYTPLELAVGEEIEFDPFSLAGGEFHPASIGLIFIKESDDSVVGAGTIDPMFAGPPERVHGGIQALIIDEVMGALNRMRGRQAYTAYLHVEYRGPAPLGVHVTFRAWVHETDGRKIYLKGSGEGPDGRFLDAEGLFIQREDQPEGSLPAP</sequence>
<dbReference type="Gene3D" id="3.10.129.10">
    <property type="entry name" value="Hotdog Thioesterase"/>
    <property type="match status" value="1"/>
</dbReference>
<evidence type="ECO:0000256" key="12">
    <source>
        <dbReference type="ARBA" id="ARBA00023098"/>
    </source>
</evidence>
<keyword evidence="14" id="KW-0472">Membrane</keyword>
<dbReference type="PANTHER" id="PTHR12418:SF19">
    <property type="entry name" value="ACYL-COENZYME A THIOESTERASE THEM4"/>
    <property type="match status" value="1"/>
</dbReference>
<evidence type="ECO:0000256" key="22">
    <source>
        <dbReference type="ARBA" id="ARBA00047588"/>
    </source>
</evidence>
<evidence type="ECO:0000256" key="6">
    <source>
        <dbReference type="ARBA" id="ARBA00022490"/>
    </source>
</evidence>
<evidence type="ECO:0000259" key="27">
    <source>
        <dbReference type="Pfam" id="PF03061"/>
    </source>
</evidence>
<evidence type="ECO:0000256" key="10">
    <source>
        <dbReference type="ARBA" id="ARBA00022832"/>
    </source>
</evidence>
<dbReference type="InterPro" id="IPR029069">
    <property type="entry name" value="HotDog_dom_sf"/>
</dbReference>
<comment type="catalytic activity">
    <reaction evidence="16">
        <text>(5Z,8Z,11Z,14Z)-eicosatetraenoyl-CoA + H2O = (5Z,8Z,11Z,14Z)-eicosatetraenoate + CoA + H(+)</text>
        <dbReference type="Rhea" id="RHEA:40151"/>
        <dbReference type="ChEBI" id="CHEBI:15377"/>
        <dbReference type="ChEBI" id="CHEBI:15378"/>
        <dbReference type="ChEBI" id="CHEBI:32395"/>
        <dbReference type="ChEBI" id="CHEBI:57287"/>
        <dbReference type="ChEBI" id="CHEBI:57368"/>
    </reaction>
    <physiologicalReaction direction="left-to-right" evidence="16">
        <dbReference type="Rhea" id="RHEA:40152"/>
    </physiologicalReaction>
</comment>
<evidence type="ECO:0000256" key="25">
    <source>
        <dbReference type="ARBA" id="ARBA00048074"/>
    </source>
</evidence>
<dbReference type="GO" id="GO:0016787">
    <property type="term" value="F:hydrolase activity"/>
    <property type="evidence" value="ECO:0007669"/>
    <property type="project" value="UniProtKB-KW"/>
</dbReference>
<comment type="similarity">
    <text evidence="18">Belongs to the THEM4/THEM5 thioesterase family.</text>
</comment>
<evidence type="ECO:0000256" key="2">
    <source>
        <dbReference type="ARBA" id="ARBA00004569"/>
    </source>
</evidence>
<feature type="domain" description="Thioesterase" evidence="27">
    <location>
        <begin position="154"/>
        <end position="212"/>
    </location>
</feature>
<name>A0A381N572_9ZZZZ</name>
<keyword evidence="13" id="KW-0496">Mitochondrion</keyword>
<keyword evidence="15" id="KW-0966">Cell projection</keyword>
<comment type="catalytic activity">
    <reaction evidence="17">
        <text>(9Z)-octadecenoyl-CoA + H2O = (9Z)-octadecenoate + CoA + H(+)</text>
        <dbReference type="Rhea" id="RHEA:40139"/>
        <dbReference type="ChEBI" id="CHEBI:15377"/>
        <dbReference type="ChEBI" id="CHEBI:15378"/>
        <dbReference type="ChEBI" id="CHEBI:30823"/>
        <dbReference type="ChEBI" id="CHEBI:57287"/>
        <dbReference type="ChEBI" id="CHEBI:57387"/>
    </reaction>
    <physiologicalReaction direction="left-to-right" evidence="17">
        <dbReference type="Rhea" id="RHEA:40140"/>
    </physiologicalReaction>
</comment>
<dbReference type="CDD" id="cd03443">
    <property type="entry name" value="PaaI_thioesterase"/>
    <property type="match status" value="1"/>
</dbReference>
<evidence type="ECO:0000256" key="26">
    <source>
        <dbReference type="ARBA" id="ARBA00048180"/>
    </source>
</evidence>
<evidence type="ECO:0000256" key="24">
    <source>
        <dbReference type="ARBA" id="ARBA00047969"/>
    </source>
</evidence>
<keyword evidence="10" id="KW-0276">Fatty acid metabolism</keyword>
<protein>
    <recommendedName>
        <fullName evidence="20">Acyl-coenzyme A thioesterase THEM4</fullName>
        <ecNumber evidence="19">3.1.2.2</ecNumber>
    </recommendedName>
    <alternativeName>
        <fullName evidence="21">Thioesterase superfamily member 4</fullName>
    </alternativeName>
</protein>
<keyword evidence="11" id="KW-0809">Transit peptide</keyword>
<evidence type="ECO:0000256" key="8">
    <source>
        <dbReference type="ARBA" id="ARBA00022792"/>
    </source>
</evidence>
<evidence type="ECO:0000256" key="15">
    <source>
        <dbReference type="ARBA" id="ARBA00023273"/>
    </source>
</evidence>
<keyword evidence="5" id="KW-1003">Cell membrane</keyword>
<proteinExistence type="inferred from homology"/>
<evidence type="ECO:0000256" key="5">
    <source>
        <dbReference type="ARBA" id="ARBA00022475"/>
    </source>
</evidence>
<dbReference type="EC" id="3.1.2.2" evidence="19"/>
<evidence type="ECO:0000256" key="9">
    <source>
        <dbReference type="ARBA" id="ARBA00022801"/>
    </source>
</evidence>
<dbReference type="EMBL" id="UINC01000133">
    <property type="protein sequence ID" value="SUZ49752.1"/>
    <property type="molecule type" value="Genomic_DNA"/>
</dbReference>
<dbReference type="GO" id="GO:0006915">
    <property type="term" value="P:apoptotic process"/>
    <property type="evidence" value="ECO:0007669"/>
    <property type="project" value="UniProtKB-KW"/>
</dbReference>
<keyword evidence="9" id="KW-0378">Hydrolase</keyword>
<comment type="catalytic activity">
    <reaction evidence="24">
        <text>decanoyl-CoA + H2O = decanoate + CoA + H(+)</text>
        <dbReference type="Rhea" id="RHEA:40059"/>
        <dbReference type="ChEBI" id="CHEBI:15377"/>
        <dbReference type="ChEBI" id="CHEBI:15378"/>
        <dbReference type="ChEBI" id="CHEBI:27689"/>
        <dbReference type="ChEBI" id="CHEBI:57287"/>
        <dbReference type="ChEBI" id="CHEBI:61430"/>
    </reaction>
    <physiologicalReaction direction="left-to-right" evidence="24">
        <dbReference type="Rhea" id="RHEA:40060"/>
    </physiologicalReaction>
</comment>
<organism evidence="28">
    <name type="scientific">marine metagenome</name>
    <dbReference type="NCBI Taxonomy" id="408172"/>
    <lineage>
        <taxon>unclassified sequences</taxon>
        <taxon>metagenomes</taxon>
        <taxon>ecological metagenomes</taxon>
    </lineage>
</organism>
<dbReference type="InterPro" id="IPR006683">
    <property type="entry name" value="Thioestr_dom"/>
</dbReference>
<evidence type="ECO:0000256" key="23">
    <source>
        <dbReference type="ARBA" id="ARBA00047734"/>
    </source>
</evidence>
<evidence type="ECO:0000256" key="11">
    <source>
        <dbReference type="ARBA" id="ARBA00022946"/>
    </source>
</evidence>
<dbReference type="GO" id="GO:0032587">
    <property type="term" value="C:ruffle membrane"/>
    <property type="evidence" value="ECO:0007669"/>
    <property type="project" value="UniProtKB-SubCell"/>
</dbReference>
<evidence type="ECO:0000256" key="4">
    <source>
        <dbReference type="ARBA" id="ARBA00004637"/>
    </source>
</evidence>
<keyword evidence="12" id="KW-0443">Lipid metabolism</keyword>
<dbReference type="PANTHER" id="PTHR12418">
    <property type="entry name" value="ACYL-COENZYME A THIOESTERASE THEM4"/>
    <property type="match status" value="1"/>
</dbReference>
<keyword evidence="6" id="KW-0963">Cytoplasm</keyword>
<evidence type="ECO:0000256" key="14">
    <source>
        <dbReference type="ARBA" id="ARBA00023136"/>
    </source>
</evidence>
<dbReference type="GO" id="GO:0005743">
    <property type="term" value="C:mitochondrial inner membrane"/>
    <property type="evidence" value="ECO:0007669"/>
    <property type="project" value="UniProtKB-SubCell"/>
</dbReference>
<accession>A0A381N572</accession>
<dbReference type="SUPFAM" id="SSF54637">
    <property type="entry name" value="Thioesterase/thiol ester dehydrase-isomerase"/>
    <property type="match status" value="1"/>
</dbReference>
<dbReference type="AlphaFoldDB" id="A0A381N572"/>
<evidence type="ECO:0000256" key="16">
    <source>
        <dbReference type="ARBA" id="ARBA00035852"/>
    </source>
</evidence>
<reference evidence="28" key="1">
    <citation type="submission" date="2018-05" db="EMBL/GenBank/DDBJ databases">
        <authorList>
            <person name="Lanie J.A."/>
            <person name="Ng W.-L."/>
            <person name="Kazmierczak K.M."/>
            <person name="Andrzejewski T.M."/>
            <person name="Davidsen T.M."/>
            <person name="Wayne K.J."/>
            <person name="Tettelin H."/>
            <person name="Glass J.I."/>
            <person name="Rusch D."/>
            <person name="Podicherti R."/>
            <person name="Tsui H.-C.T."/>
            <person name="Winkler M.E."/>
        </authorList>
    </citation>
    <scope>NUCLEOTIDE SEQUENCE</scope>
</reference>
<keyword evidence="7" id="KW-0053">Apoptosis</keyword>
<evidence type="ECO:0000256" key="7">
    <source>
        <dbReference type="ARBA" id="ARBA00022703"/>
    </source>
</evidence>
<evidence type="ECO:0000256" key="3">
    <source>
        <dbReference type="ARBA" id="ARBA00004632"/>
    </source>
</evidence>
<evidence type="ECO:0000256" key="21">
    <source>
        <dbReference type="ARBA" id="ARBA00043210"/>
    </source>
</evidence>
<evidence type="ECO:0000256" key="18">
    <source>
        <dbReference type="ARBA" id="ARBA00038456"/>
    </source>
</evidence>
<comment type="catalytic activity">
    <reaction evidence="22">
        <text>octanoyl-CoA + H2O = octanoate + CoA + H(+)</text>
        <dbReference type="Rhea" id="RHEA:30143"/>
        <dbReference type="ChEBI" id="CHEBI:15377"/>
        <dbReference type="ChEBI" id="CHEBI:15378"/>
        <dbReference type="ChEBI" id="CHEBI:25646"/>
        <dbReference type="ChEBI" id="CHEBI:57287"/>
        <dbReference type="ChEBI" id="CHEBI:57386"/>
    </reaction>
    <physiologicalReaction direction="left-to-right" evidence="22">
        <dbReference type="Rhea" id="RHEA:30144"/>
    </physiologicalReaction>
</comment>
<gene>
    <name evidence="28" type="ORF">METZ01_LOCUS2606</name>
</gene>
<comment type="catalytic activity">
    <reaction evidence="25">
        <text>dodecanoyl-CoA + H2O = dodecanoate + CoA + H(+)</text>
        <dbReference type="Rhea" id="RHEA:30135"/>
        <dbReference type="ChEBI" id="CHEBI:15377"/>
        <dbReference type="ChEBI" id="CHEBI:15378"/>
        <dbReference type="ChEBI" id="CHEBI:18262"/>
        <dbReference type="ChEBI" id="CHEBI:57287"/>
        <dbReference type="ChEBI" id="CHEBI:57375"/>
    </reaction>
    <physiologicalReaction direction="left-to-right" evidence="25">
        <dbReference type="Rhea" id="RHEA:30136"/>
    </physiologicalReaction>
</comment>
<keyword evidence="8" id="KW-0999">Mitochondrion inner membrane</keyword>
<evidence type="ECO:0000256" key="1">
    <source>
        <dbReference type="ARBA" id="ARBA00004496"/>
    </source>
</evidence>
<comment type="subcellular location">
    <subcellularLocation>
        <location evidence="3">Cell projection</location>
        <location evidence="3">Ruffle membrane</location>
    </subcellularLocation>
    <subcellularLocation>
        <location evidence="1">Cytoplasm</location>
    </subcellularLocation>
    <subcellularLocation>
        <location evidence="4">Mitochondrion inner membrane</location>
        <topology evidence="4">Peripheral membrane protein</topology>
    </subcellularLocation>
    <subcellularLocation>
        <location evidence="2">Mitochondrion intermembrane space</location>
    </subcellularLocation>
</comment>
<comment type="catalytic activity">
    <reaction evidence="23">
        <text>hexadecanoyl-CoA + H2O = hexadecanoate + CoA + H(+)</text>
        <dbReference type="Rhea" id="RHEA:16645"/>
        <dbReference type="ChEBI" id="CHEBI:7896"/>
        <dbReference type="ChEBI" id="CHEBI:15377"/>
        <dbReference type="ChEBI" id="CHEBI:15378"/>
        <dbReference type="ChEBI" id="CHEBI:57287"/>
        <dbReference type="ChEBI" id="CHEBI:57379"/>
        <dbReference type="EC" id="3.1.2.2"/>
    </reaction>
    <physiologicalReaction direction="left-to-right" evidence="23">
        <dbReference type="Rhea" id="RHEA:16646"/>
    </physiologicalReaction>
</comment>
<dbReference type="Pfam" id="PF03061">
    <property type="entry name" value="4HBT"/>
    <property type="match status" value="1"/>
</dbReference>
<dbReference type="GO" id="GO:0005758">
    <property type="term" value="C:mitochondrial intermembrane space"/>
    <property type="evidence" value="ECO:0007669"/>
    <property type="project" value="UniProtKB-SubCell"/>
</dbReference>
<evidence type="ECO:0000256" key="17">
    <source>
        <dbReference type="ARBA" id="ARBA00037002"/>
    </source>
</evidence>
<dbReference type="GO" id="GO:0006631">
    <property type="term" value="P:fatty acid metabolic process"/>
    <property type="evidence" value="ECO:0007669"/>
    <property type="project" value="UniProtKB-KW"/>
</dbReference>
<evidence type="ECO:0000256" key="19">
    <source>
        <dbReference type="ARBA" id="ARBA00038848"/>
    </source>
</evidence>
<comment type="catalytic activity">
    <reaction evidence="26">
        <text>tetradecanoyl-CoA + H2O = tetradecanoate + CoA + H(+)</text>
        <dbReference type="Rhea" id="RHEA:40119"/>
        <dbReference type="ChEBI" id="CHEBI:15377"/>
        <dbReference type="ChEBI" id="CHEBI:15378"/>
        <dbReference type="ChEBI" id="CHEBI:30807"/>
        <dbReference type="ChEBI" id="CHEBI:57287"/>
        <dbReference type="ChEBI" id="CHEBI:57385"/>
    </reaction>
    <physiologicalReaction direction="left-to-right" evidence="26">
        <dbReference type="Rhea" id="RHEA:40120"/>
    </physiologicalReaction>
</comment>
<dbReference type="InterPro" id="IPR052365">
    <property type="entry name" value="THEM4/THEM5_acyl-CoA_thioest"/>
</dbReference>
<evidence type="ECO:0000256" key="20">
    <source>
        <dbReference type="ARBA" id="ARBA00040123"/>
    </source>
</evidence>